<dbReference type="InterPro" id="IPR052267">
    <property type="entry name" value="N-DRC_Component"/>
</dbReference>
<accession>A0ABR1B3R1</accession>
<dbReference type="PANTHER" id="PTHR14690">
    <property type="entry name" value="IQ MOTIF CONTAINING WITH AAA DOMAIN 1"/>
    <property type="match status" value="1"/>
</dbReference>
<name>A0ABR1B3R1_POLSC</name>
<protein>
    <submittedName>
        <fullName evidence="2">Uncharacterized protein</fullName>
    </submittedName>
</protein>
<evidence type="ECO:0000313" key="2">
    <source>
        <dbReference type="EMBL" id="KAK6634164.1"/>
    </source>
</evidence>
<proteinExistence type="predicted"/>
<evidence type="ECO:0000313" key="3">
    <source>
        <dbReference type="Proteomes" id="UP001359485"/>
    </source>
</evidence>
<evidence type="ECO:0000256" key="1">
    <source>
        <dbReference type="SAM" id="MobiDB-lite"/>
    </source>
</evidence>
<dbReference type="EMBL" id="JAWJWF010000004">
    <property type="protein sequence ID" value="KAK6634164.1"/>
    <property type="molecule type" value="Genomic_DNA"/>
</dbReference>
<dbReference type="PANTHER" id="PTHR14690:SF0">
    <property type="entry name" value="IQ MOTIF CONTAINING WITH AAA DOMAIN 1"/>
    <property type="match status" value="1"/>
</dbReference>
<sequence length="162" mass="18704">MNGAEKPFMKKVPKTDKTDPKRLKKDLPKLVKGFSPEDQIMLIGVSSTPWECDQKALQQTYNKFILIPKPDYARYSLQHWVAPEIINQYINCVHRCSLSFLYMELLFQYSGVSRQFDVGAMAKLSDGYTVGTIIDAVQEVSNRKWFFPSLSFGELVMVFSYR</sequence>
<reference evidence="2 3" key="1">
    <citation type="submission" date="2023-09" db="EMBL/GenBank/DDBJ databases">
        <title>Genomes of two closely related lineages of the louse Polyplax serrata with different host specificities.</title>
        <authorList>
            <person name="Martinu J."/>
            <person name="Tarabai H."/>
            <person name="Stefka J."/>
            <person name="Hypsa V."/>
        </authorList>
    </citation>
    <scope>NUCLEOTIDE SEQUENCE [LARGE SCALE GENOMIC DNA]</scope>
    <source>
        <strain evidence="2">98ZLc_SE</strain>
    </source>
</reference>
<gene>
    <name evidence="2" type="ORF">RUM44_004772</name>
</gene>
<keyword evidence="3" id="KW-1185">Reference proteome</keyword>
<organism evidence="2 3">
    <name type="scientific">Polyplax serrata</name>
    <name type="common">Common mouse louse</name>
    <dbReference type="NCBI Taxonomy" id="468196"/>
    <lineage>
        <taxon>Eukaryota</taxon>
        <taxon>Metazoa</taxon>
        <taxon>Ecdysozoa</taxon>
        <taxon>Arthropoda</taxon>
        <taxon>Hexapoda</taxon>
        <taxon>Insecta</taxon>
        <taxon>Pterygota</taxon>
        <taxon>Neoptera</taxon>
        <taxon>Paraneoptera</taxon>
        <taxon>Psocodea</taxon>
        <taxon>Troctomorpha</taxon>
        <taxon>Phthiraptera</taxon>
        <taxon>Anoplura</taxon>
        <taxon>Polyplacidae</taxon>
        <taxon>Polyplax</taxon>
    </lineage>
</organism>
<comment type="caution">
    <text evidence="2">The sequence shown here is derived from an EMBL/GenBank/DDBJ whole genome shotgun (WGS) entry which is preliminary data.</text>
</comment>
<dbReference type="Proteomes" id="UP001359485">
    <property type="component" value="Unassembled WGS sequence"/>
</dbReference>
<feature type="region of interest" description="Disordered" evidence="1">
    <location>
        <begin position="1"/>
        <end position="20"/>
    </location>
</feature>